<evidence type="ECO:0000313" key="1">
    <source>
        <dbReference type="EMBL" id="TXB67109.1"/>
    </source>
</evidence>
<name>A0A5C6RZA3_9FLAO</name>
<gene>
    <name evidence="1" type="ORF">FRY74_02685</name>
</gene>
<protein>
    <submittedName>
        <fullName evidence="1">Lacal_2735 family protein</fullName>
    </submittedName>
</protein>
<proteinExistence type="predicted"/>
<dbReference type="NCBIfam" id="NF033487">
    <property type="entry name" value="Lacal_2735_fam"/>
    <property type="match status" value="1"/>
</dbReference>
<dbReference type="OrthoDB" id="1123018at2"/>
<reference evidence="1 2" key="1">
    <citation type="submission" date="2019-08" db="EMBL/GenBank/DDBJ databases">
        <title>Genome of Vicingus serpentipes NCIMB 15042.</title>
        <authorList>
            <person name="Bowman J.P."/>
        </authorList>
    </citation>
    <scope>NUCLEOTIDE SEQUENCE [LARGE SCALE GENOMIC DNA]</scope>
    <source>
        <strain evidence="1 2">NCIMB 15042</strain>
    </source>
</reference>
<sequence length="56" mass="6760">MLNFFKKKTVTEKLNIEYKKLLNEAYKLSTYNRQLSDQKYAEAEEILKQMNQLTQV</sequence>
<comment type="caution">
    <text evidence="1">The sequence shown here is derived from an EMBL/GenBank/DDBJ whole genome shotgun (WGS) entry which is preliminary data.</text>
</comment>
<dbReference type="RefSeq" id="WP_147098348.1">
    <property type="nucleotide sequence ID" value="NZ_VOOS01000001.1"/>
</dbReference>
<accession>A0A5C6RZA3</accession>
<dbReference type="InterPro" id="IPR045493">
    <property type="entry name" value="DUF6435"/>
</dbReference>
<organism evidence="1 2">
    <name type="scientific">Vicingus serpentipes</name>
    <dbReference type="NCBI Taxonomy" id="1926625"/>
    <lineage>
        <taxon>Bacteria</taxon>
        <taxon>Pseudomonadati</taxon>
        <taxon>Bacteroidota</taxon>
        <taxon>Flavobacteriia</taxon>
        <taxon>Flavobacteriales</taxon>
        <taxon>Vicingaceae</taxon>
        <taxon>Vicingus</taxon>
    </lineage>
</organism>
<dbReference type="AlphaFoldDB" id="A0A5C6RZA3"/>
<dbReference type="EMBL" id="VOOS01000001">
    <property type="protein sequence ID" value="TXB67109.1"/>
    <property type="molecule type" value="Genomic_DNA"/>
</dbReference>
<dbReference type="Proteomes" id="UP000321721">
    <property type="component" value="Unassembled WGS sequence"/>
</dbReference>
<keyword evidence="2" id="KW-1185">Reference proteome</keyword>
<evidence type="ECO:0000313" key="2">
    <source>
        <dbReference type="Proteomes" id="UP000321721"/>
    </source>
</evidence>